<feature type="region of interest" description="Disordered" evidence="3">
    <location>
        <begin position="1"/>
        <end position="58"/>
    </location>
</feature>
<dbReference type="PROSITE" id="PS00135">
    <property type="entry name" value="TRYPSIN_SER"/>
    <property type="match status" value="1"/>
</dbReference>
<dbReference type="SUPFAM" id="SSF50494">
    <property type="entry name" value="Trypsin-like serine proteases"/>
    <property type="match status" value="1"/>
</dbReference>
<dbReference type="Gene3D" id="2.40.10.10">
    <property type="entry name" value="Trypsin-like serine proteases"/>
    <property type="match status" value="1"/>
</dbReference>
<evidence type="ECO:0000256" key="1">
    <source>
        <dbReference type="ARBA" id="ARBA00023157"/>
    </source>
</evidence>
<dbReference type="PROSITE" id="PS00134">
    <property type="entry name" value="TRYPSIN_HIS"/>
    <property type="match status" value="1"/>
</dbReference>
<proteinExistence type="predicted"/>
<evidence type="ECO:0000256" key="3">
    <source>
        <dbReference type="SAM" id="MobiDB-lite"/>
    </source>
</evidence>
<dbReference type="GO" id="GO:0004252">
    <property type="term" value="F:serine-type endopeptidase activity"/>
    <property type="evidence" value="ECO:0007669"/>
    <property type="project" value="InterPro"/>
</dbReference>
<sequence>MQTKNLFKSLPSTQQQCGVQNGKRSGKGGTNFTPVQNDTVDHDPIDDDTQNPYITGGRYARPGELPFQVFLRAPMGNGGSMTCGGSVITNRCVVTAGHCVFICGQGQVQRVPYVEVTFGDYDLRMSDGEYGMTSSDIRPHQSYRPCTSTFKNDIALICFQSEIPMRMTPNGYGSIGTICPPESDSFTTATTSGWGQTTQGFQGPPSPILKVAEVNYLDVETCRYQLWLNGGGLDWNIDPNLQICVSQGNGGRDGACHGDSGGPLFLTDTGRAVLIGIVSYGPQNCPANNPAVYTRVSAYRTWINQMMG</sequence>
<protein>
    <submittedName>
        <fullName evidence="5">Chymotrypsin-2-like protein</fullName>
    </submittedName>
</protein>
<dbReference type="EMBL" id="NCKV01010237">
    <property type="protein sequence ID" value="RWS21958.1"/>
    <property type="molecule type" value="Genomic_DNA"/>
</dbReference>
<dbReference type="PANTHER" id="PTHR24260:SF136">
    <property type="entry name" value="GH08193P-RELATED"/>
    <property type="match status" value="1"/>
</dbReference>
<dbReference type="InterPro" id="IPR043504">
    <property type="entry name" value="Peptidase_S1_PA_chymotrypsin"/>
</dbReference>
<keyword evidence="6" id="KW-1185">Reference proteome</keyword>
<dbReference type="PANTHER" id="PTHR24260">
    <property type="match status" value="1"/>
</dbReference>
<keyword evidence="2" id="KW-0378">Hydrolase</keyword>
<dbReference type="InterPro" id="IPR009003">
    <property type="entry name" value="Peptidase_S1_PA"/>
</dbReference>
<feature type="compositionally biased region" description="Polar residues" evidence="3">
    <location>
        <begin position="1"/>
        <end position="23"/>
    </location>
</feature>
<evidence type="ECO:0000259" key="4">
    <source>
        <dbReference type="PROSITE" id="PS50240"/>
    </source>
</evidence>
<dbReference type="InterPro" id="IPR001254">
    <property type="entry name" value="Trypsin_dom"/>
</dbReference>
<reference evidence="5 6" key="1">
    <citation type="journal article" date="2018" name="Gigascience">
        <title>Genomes of trombidid mites reveal novel predicted allergens and laterally-transferred genes associated with secondary metabolism.</title>
        <authorList>
            <person name="Dong X."/>
            <person name="Chaisiri K."/>
            <person name="Xia D."/>
            <person name="Armstrong S.D."/>
            <person name="Fang Y."/>
            <person name="Donnelly M.J."/>
            <person name="Kadowaki T."/>
            <person name="McGarry J.W."/>
            <person name="Darby A.C."/>
            <person name="Makepeace B.L."/>
        </authorList>
    </citation>
    <scope>NUCLEOTIDE SEQUENCE [LARGE SCALE GENOMIC DNA]</scope>
    <source>
        <strain evidence="5">UoL-UT</strain>
    </source>
</reference>
<dbReference type="PROSITE" id="PS50240">
    <property type="entry name" value="TRYPSIN_DOM"/>
    <property type="match status" value="1"/>
</dbReference>
<evidence type="ECO:0000256" key="2">
    <source>
        <dbReference type="RuleBase" id="RU363034"/>
    </source>
</evidence>
<evidence type="ECO:0000313" key="5">
    <source>
        <dbReference type="EMBL" id="RWS21958.1"/>
    </source>
</evidence>
<dbReference type="InterPro" id="IPR018114">
    <property type="entry name" value="TRYPSIN_HIS"/>
</dbReference>
<dbReference type="InterPro" id="IPR033116">
    <property type="entry name" value="TRYPSIN_SER"/>
</dbReference>
<dbReference type="Pfam" id="PF00089">
    <property type="entry name" value="Trypsin"/>
    <property type="match status" value="1"/>
</dbReference>
<dbReference type="OrthoDB" id="6509467at2759"/>
<dbReference type="VEuPathDB" id="VectorBase:LDEU010082"/>
<dbReference type="PRINTS" id="PR00722">
    <property type="entry name" value="CHYMOTRYPSIN"/>
</dbReference>
<dbReference type="STRING" id="299467.A0A443S343"/>
<dbReference type="AlphaFoldDB" id="A0A443S343"/>
<dbReference type="SMART" id="SM00020">
    <property type="entry name" value="Tryp_SPc"/>
    <property type="match status" value="1"/>
</dbReference>
<organism evidence="5 6">
    <name type="scientific">Leptotrombidium deliense</name>
    <dbReference type="NCBI Taxonomy" id="299467"/>
    <lineage>
        <taxon>Eukaryota</taxon>
        <taxon>Metazoa</taxon>
        <taxon>Ecdysozoa</taxon>
        <taxon>Arthropoda</taxon>
        <taxon>Chelicerata</taxon>
        <taxon>Arachnida</taxon>
        <taxon>Acari</taxon>
        <taxon>Acariformes</taxon>
        <taxon>Trombidiformes</taxon>
        <taxon>Prostigmata</taxon>
        <taxon>Anystina</taxon>
        <taxon>Parasitengona</taxon>
        <taxon>Trombiculoidea</taxon>
        <taxon>Trombiculidae</taxon>
        <taxon>Leptotrombidium</taxon>
    </lineage>
</organism>
<dbReference type="CDD" id="cd00190">
    <property type="entry name" value="Tryp_SPc"/>
    <property type="match status" value="1"/>
</dbReference>
<dbReference type="InterPro" id="IPR051333">
    <property type="entry name" value="CLIP_Serine_Protease"/>
</dbReference>
<dbReference type="Proteomes" id="UP000288716">
    <property type="component" value="Unassembled WGS sequence"/>
</dbReference>
<keyword evidence="2" id="KW-0720">Serine protease</keyword>
<dbReference type="GO" id="GO:0006508">
    <property type="term" value="P:proteolysis"/>
    <property type="evidence" value="ECO:0007669"/>
    <property type="project" value="UniProtKB-KW"/>
</dbReference>
<gene>
    <name evidence="5" type="ORF">B4U80_01910</name>
</gene>
<name>A0A443S343_9ACAR</name>
<keyword evidence="1" id="KW-1015">Disulfide bond</keyword>
<feature type="domain" description="Peptidase S1" evidence="4">
    <location>
        <begin position="54"/>
        <end position="308"/>
    </location>
</feature>
<accession>A0A443S343</accession>
<comment type="caution">
    <text evidence="5">The sequence shown here is derived from an EMBL/GenBank/DDBJ whole genome shotgun (WGS) entry which is preliminary data.</text>
</comment>
<dbReference type="InterPro" id="IPR001314">
    <property type="entry name" value="Peptidase_S1A"/>
</dbReference>
<keyword evidence="2" id="KW-0645">Protease</keyword>
<evidence type="ECO:0000313" key="6">
    <source>
        <dbReference type="Proteomes" id="UP000288716"/>
    </source>
</evidence>